<gene>
    <name evidence="2" type="primary">ydaF_3</name>
    <name evidence="2" type="ORF">Pla133_49400</name>
</gene>
<feature type="domain" description="N-acetyltransferase" evidence="1">
    <location>
        <begin position="20"/>
        <end position="190"/>
    </location>
</feature>
<dbReference type="SUPFAM" id="SSF55729">
    <property type="entry name" value="Acyl-CoA N-acyltransferases (Nat)"/>
    <property type="match status" value="1"/>
</dbReference>
<dbReference type="EMBL" id="CP036287">
    <property type="protein sequence ID" value="QDU69818.1"/>
    <property type="molecule type" value="Genomic_DNA"/>
</dbReference>
<dbReference type="Gene3D" id="3.40.630.30">
    <property type="match status" value="1"/>
</dbReference>
<dbReference type="GO" id="GO:0016747">
    <property type="term" value="F:acyltransferase activity, transferring groups other than amino-acyl groups"/>
    <property type="evidence" value="ECO:0007669"/>
    <property type="project" value="InterPro"/>
</dbReference>
<evidence type="ECO:0000313" key="3">
    <source>
        <dbReference type="Proteomes" id="UP000316921"/>
    </source>
</evidence>
<reference evidence="2 3" key="1">
    <citation type="submission" date="2019-02" db="EMBL/GenBank/DDBJ databases">
        <title>Deep-cultivation of Planctomycetes and their phenomic and genomic characterization uncovers novel biology.</title>
        <authorList>
            <person name="Wiegand S."/>
            <person name="Jogler M."/>
            <person name="Boedeker C."/>
            <person name="Pinto D."/>
            <person name="Vollmers J."/>
            <person name="Rivas-Marin E."/>
            <person name="Kohn T."/>
            <person name="Peeters S.H."/>
            <person name="Heuer A."/>
            <person name="Rast P."/>
            <person name="Oberbeckmann S."/>
            <person name="Bunk B."/>
            <person name="Jeske O."/>
            <person name="Meyerdierks A."/>
            <person name="Storesund J.E."/>
            <person name="Kallscheuer N."/>
            <person name="Luecker S."/>
            <person name="Lage O.M."/>
            <person name="Pohl T."/>
            <person name="Merkel B.J."/>
            <person name="Hornburger P."/>
            <person name="Mueller R.-W."/>
            <person name="Bruemmer F."/>
            <person name="Labrenz M."/>
            <person name="Spormann A.M."/>
            <person name="Op den Camp H."/>
            <person name="Overmann J."/>
            <person name="Amann R."/>
            <person name="Jetten M.S.M."/>
            <person name="Mascher T."/>
            <person name="Medema M.H."/>
            <person name="Devos D.P."/>
            <person name="Kaster A.-K."/>
            <person name="Ovreas L."/>
            <person name="Rohde M."/>
            <person name="Galperin M.Y."/>
            <person name="Jogler C."/>
        </authorList>
    </citation>
    <scope>NUCLEOTIDE SEQUENCE [LARGE SCALE GENOMIC DNA]</scope>
    <source>
        <strain evidence="2 3">Pla133</strain>
    </source>
</reference>
<evidence type="ECO:0000259" key="1">
    <source>
        <dbReference type="PROSITE" id="PS51186"/>
    </source>
</evidence>
<keyword evidence="2" id="KW-0808">Transferase</keyword>
<sequence>MSDERSIDLSAPPVIETARLRLRPFVEDDAPRLTALLEAFEVVEFTAGYPHPFGLDDARRQLERQRHLAEAGQAVHWAIEPIETPPGSLNGLCGGVLAKLDAPCRNAELGYWLGRNAWGRGFATEAGRAVIDWCFGAWNANRVEAHHVARNPSSGRVLEKLGMQQEGHLRQRQRRWERFEDVILYAVLRGEWQAR</sequence>
<dbReference type="InterPro" id="IPR016181">
    <property type="entry name" value="Acyl_CoA_acyltransferase"/>
</dbReference>
<accession>A0A518BS72</accession>
<keyword evidence="2" id="KW-0012">Acyltransferase</keyword>
<evidence type="ECO:0000313" key="2">
    <source>
        <dbReference type="EMBL" id="QDU69818.1"/>
    </source>
</evidence>
<dbReference type="InterPro" id="IPR051531">
    <property type="entry name" value="N-acetyltransferase"/>
</dbReference>
<protein>
    <submittedName>
        <fullName evidence="2">Ribosomal N-acetyltransferase YdaF</fullName>
        <ecNumber evidence="2">2.3.1.-</ecNumber>
    </submittedName>
</protein>
<dbReference type="RefSeq" id="WP_419191907.1">
    <property type="nucleotide sequence ID" value="NZ_CP036287.1"/>
</dbReference>
<dbReference type="EC" id="2.3.1.-" evidence="2"/>
<dbReference type="PANTHER" id="PTHR43792">
    <property type="entry name" value="GNAT FAMILY, PUTATIVE (AFU_ORTHOLOGUE AFUA_3G00765)-RELATED-RELATED"/>
    <property type="match status" value="1"/>
</dbReference>
<dbReference type="Proteomes" id="UP000316921">
    <property type="component" value="Chromosome"/>
</dbReference>
<proteinExistence type="predicted"/>
<name>A0A518BS72_9BACT</name>
<dbReference type="KEGG" id="pbap:Pla133_49400"/>
<dbReference type="PROSITE" id="PS51186">
    <property type="entry name" value="GNAT"/>
    <property type="match status" value="1"/>
</dbReference>
<organism evidence="2 3">
    <name type="scientific">Engelhardtia mirabilis</name>
    <dbReference type="NCBI Taxonomy" id="2528011"/>
    <lineage>
        <taxon>Bacteria</taxon>
        <taxon>Pseudomonadati</taxon>
        <taxon>Planctomycetota</taxon>
        <taxon>Planctomycetia</taxon>
        <taxon>Planctomycetia incertae sedis</taxon>
        <taxon>Engelhardtia</taxon>
    </lineage>
</organism>
<keyword evidence="3" id="KW-1185">Reference proteome</keyword>
<dbReference type="Pfam" id="PF13302">
    <property type="entry name" value="Acetyltransf_3"/>
    <property type="match status" value="1"/>
</dbReference>
<dbReference type="AlphaFoldDB" id="A0A518BS72"/>
<dbReference type="InterPro" id="IPR000182">
    <property type="entry name" value="GNAT_dom"/>
</dbReference>